<keyword evidence="3 11" id="KW-0808">Transferase</keyword>
<dbReference type="GO" id="GO:0071555">
    <property type="term" value="P:cell wall organization"/>
    <property type="evidence" value="ECO:0007669"/>
    <property type="project" value="UniProtKB-KW"/>
</dbReference>
<dbReference type="InterPro" id="IPR029044">
    <property type="entry name" value="Nucleotide-diphossugar_trans"/>
</dbReference>
<keyword evidence="8" id="KW-0961">Cell wall biogenesis/degradation</keyword>
<evidence type="ECO:0000256" key="1">
    <source>
        <dbReference type="ARBA" id="ARBA00004653"/>
    </source>
</evidence>
<evidence type="ECO:0000256" key="7">
    <source>
        <dbReference type="ARBA" id="ARBA00023136"/>
    </source>
</evidence>
<dbReference type="GO" id="GO:0016757">
    <property type="term" value="F:glycosyltransferase activity"/>
    <property type="evidence" value="ECO:0007669"/>
    <property type="project" value="UniProtKB-KW"/>
</dbReference>
<keyword evidence="7 9" id="KW-0472">Membrane</keyword>
<dbReference type="SUPFAM" id="SSF53448">
    <property type="entry name" value="Nucleotide-diphospho-sugar transferases"/>
    <property type="match status" value="1"/>
</dbReference>
<keyword evidence="2" id="KW-0328">Glycosyltransferase</keyword>
<evidence type="ECO:0000256" key="4">
    <source>
        <dbReference type="ARBA" id="ARBA00022692"/>
    </source>
</evidence>
<dbReference type="OrthoDB" id="9768769at2"/>
<dbReference type="PANTHER" id="PTHR32044:SF80">
    <property type="entry name" value="XYLOGLUCAN GLYCOSYLTRANSFERASE 2-RELATED"/>
    <property type="match status" value="1"/>
</dbReference>
<dbReference type="Proteomes" id="UP000315648">
    <property type="component" value="Unassembled WGS sequence"/>
</dbReference>
<evidence type="ECO:0000256" key="2">
    <source>
        <dbReference type="ARBA" id="ARBA00022676"/>
    </source>
</evidence>
<evidence type="ECO:0000259" key="10">
    <source>
        <dbReference type="Pfam" id="PF13632"/>
    </source>
</evidence>
<feature type="transmembrane region" description="Helical" evidence="9">
    <location>
        <begin position="6"/>
        <end position="26"/>
    </location>
</feature>
<proteinExistence type="predicted"/>
<evidence type="ECO:0000313" key="12">
    <source>
        <dbReference type="Proteomes" id="UP000315648"/>
    </source>
</evidence>
<evidence type="ECO:0000256" key="8">
    <source>
        <dbReference type="ARBA" id="ARBA00023316"/>
    </source>
</evidence>
<dbReference type="Gene3D" id="3.90.550.10">
    <property type="entry name" value="Spore Coat Polysaccharide Biosynthesis Protein SpsA, Chain A"/>
    <property type="match status" value="1"/>
</dbReference>
<comment type="subcellular location">
    <subcellularLocation>
        <location evidence="1">Golgi apparatus membrane</location>
        <topology evidence="1">Multi-pass membrane protein</topology>
    </subcellularLocation>
</comment>
<dbReference type="FunFam" id="3.90.550.10:FF:000057">
    <property type="entry name" value="Glycosyltransferase-like protein, family 2"/>
    <property type="match status" value="1"/>
</dbReference>
<reference evidence="11 12" key="1">
    <citation type="submission" date="2019-07" db="EMBL/GenBank/DDBJ databases">
        <title>Description of 53C-WASEF.</title>
        <authorList>
            <person name="Pitt A."/>
            <person name="Hahn M.W."/>
        </authorList>
    </citation>
    <scope>NUCLEOTIDE SEQUENCE [LARGE SCALE GENOMIC DNA]</scope>
    <source>
        <strain evidence="11 12">53C-WASEF</strain>
    </source>
</reference>
<dbReference type="PANTHER" id="PTHR32044">
    <property type="entry name" value="GLUCOMANNAN 4-BETA-MANNOSYLTRANSFERASE 9"/>
    <property type="match status" value="1"/>
</dbReference>
<feature type="domain" description="Glycosyltransferase 2-like" evidence="10">
    <location>
        <begin position="144"/>
        <end position="343"/>
    </location>
</feature>
<keyword evidence="5 9" id="KW-1133">Transmembrane helix</keyword>
<feature type="transmembrane region" description="Helical" evidence="9">
    <location>
        <begin position="464"/>
        <end position="482"/>
    </location>
</feature>
<dbReference type="EMBL" id="VMBG01000003">
    <property type="protein sequence ID" value="TSJ75757.1"/>
    <property type="molecule type" value="Genomic_DNA"/>
</dbReference>
<name>A0A556QGK4_9BACT</name>
<feature type="transmembrane region" description="Helical" evidence="9">
    <location>
        <begin position="312"/>
        <end position="334"/>
    </location>
</feature>
<keyword evidence="6" id="KW-0333">Golgi apparatus</keyword>
<keyword evidence="4 9" id="KW-0812">Transmembrane</keyword>
<dbReference type="RefSeq" id="WP_144354030.1">
    <property type="nucleotide sequence ID" value="NZ_CBCRVV010000004.1"/>
</dbReference>
<feature type="transmembrane region" description="Helical" evidence="9">
    <location>
        <begin position="435"/>
        <end position="457"/>
    </location>
</feature>
<feature type="transmembrane region" description="Helical" evidence="9">
    <location>
        <begin position="376"/>
        <end position="405"/>
    </location>
</feature>
<keyword evidence="12" id="KW-1185">Reference proteome</keyword>
<comment type="caution">
    <text evidence="11">The sequence shown here is derived from an EMBL/GenBank/DDBJ whole genome shotgun (WGS) entry which is preliminary data.</text>
</comment>
<gene>
    <name evidence="11" type="ORF">FPL22_15945</name>
</gene>
<evidence type="ECO:0000256" key="9">
    <source>
        <dbReference type="SAM" id="Phobius"/>
    </source>
</evidence>
<sequence>MSPFLSHVLLGLYLFTLLGMCVFGLHKVKMLWLYMKGSRRAAIAPPPWTGPNPMVCIQLPLFNEPLVVEALLEKVSAIRWHAGLLLIQVLDDSNDETSAIIDRWMKANPERAACMVHIRRTDRSGYKAGALAYANTLTDAEFFAIFDADFRPEPDFLEVMMPQFADPQIGVVQARWEFNNRKASFLTRFQGIFLDAHFVVEQSARCAAGLFFNFNGTAGIWRRAALEEAGGWTPDTVTEDLDVSYRAQLKGWRFVYLPEYSVPSELPENLTAFKSQQRRWTKGGIQVMRKQLGTILRSDVPARIKREAASHLLVGFIHPLLVIFSVIFVPYLLFGARLPGSWMIFNPVVVVLTSGATVALYITGQYFRQRQWKEGVLLFLTAPFMLAFGLAMSVTCCVAVCEGLFQRGGEFVRTPKGGRAVTAGGLVSRLRSRSVFAAITVVELVLGGMMLAGAIHFEQRGLESIAIVLVVKAAGFLGLALISTGDLLPRFGAERA</sequence>
<dbReference type="InterPro" id="IPR001173">
    <property type="entry name" value="Glyco_trans_2-like"/>
</dbReference>
<evidence type="ECO:0000313" key="11">
    <source>
        <dbReference type="EMBL" id="TSJ75757.1"/>
    </source>
</evidence>
<feature type="transmembrane region" description="Helical" evidence="9">
    <location>
        <begin position="340"/>
        <end position="364"/>
    </location>
</feature>
<dbReference type="AlphaFoldDB" id="A0A556QGK4"/>
<evidence type="ECO:0000256" key="3">
    <source>
        <dbReference type="ARBA" id="ARBA00022679"/>
    </source>
</evidence>
<protein>
    <submittedName>
        <fullName evidence="11">Glycosyltransferase</fullName>
    </submittedName>
</protein>
<evidence type="ECO:0000256" key="6">
    <source>
        <dbReference type="ARBA" id="ARBA00023034"/>
    </source>
</evidence>
<organism evidence="11 12">
    <name type="scientific">Rariglobus hedericola</name>
    <dbReference type="NCBI Taxonomy" id="2597822"/>
    <lineage>
        <taxon>Bacteria</taxon>
        <taxon>Pseudomonadati</taxon>
        <taxon>Verrucomicrobiota</taxon>
        <taxon>Opitutia</taxon>
        <taxon>Opitutales</taxon>
        <taxon>Opitutaceae</taxon>
        <taxon>Rariglobus</taxon>
    </lineage>
</organism>
<dbReference type="Pfam" id="PF13632">
    <property type="entry name" value="Glyco_trans_2_3"/>
    <property type="match status" value="1"/>
</dbReference>
<accession>A0A556QGK4</accession>
<evidence type="ECO:0000256" key="5">
    <source>
        <dbReference type="ARBA" id="ARBA00022989"/>
    </source>
</evidence>